<protein>
    <recommendedName>
        <fullName evidence="5">DUF3592 domain-containing protein</fullName>
    </recommendedName>
</protein>
<feature type="transmembrane region" description="Helical" evidence="2">
    <location>
        <begin position="225"/>
        <end position="248"/>
    </location>
</feature>
<name>A0ABU6CHF9_9ACTN</name>
<keyword evidence="2" id="KW-0472">Membrane</keyword>
<keyword evidence="2" id="KW-0812">Transmembrane</keyword>
<accession>A0ABU6CHF9</accession>
<evidence type="ECO:0000256" key="2">
    <source>
        <dbReference type="SAM" id="Phobius"/>
    </source>
</evidence>
<evidence type="ECO:0008006" key="5">
    <source>
        <dbReference type="Google" id="ProtNLM"/>
    </source>
</evidence>
<evidence type="ECO:0000313" key="4">
    <source>
        <dbReference type="Proteomes" id="UP001352223"/>
    </source>
</evidence>
<gene>
    <name evidence="3" type="ORF">OKJ48_28480</name>
</gene>
<feature type="transmembrane region" description="Helical" evidence="2">
    <location>
        <begin position="201"/>
        <end position="219"/>
    </location>
</feature>
<sequence length="381" mass="40390">MTDVPDVPDGAGRAGGKKPGGQERRTRLLGRIGTSLVLIGLVLFALVPFAEADNRAYEAAPTCPAGQRADGCRAVLPATVVDKDTDTGGKSVKYYLYLRETGGPAGGVHRVRLPDDEPVYDHVHRGDRVTATYWGDEIREVRAASGTQRAALSPVHDGRLPGTFAVVALAAGLGLLWFWWWMRYRPAPTGTKPSWKPGVGLVWGVLVVGCALPVMLLGADDIAAGLRFAAVAALVCVPLSVLLCWWGMRRVRRGVAKLVPVAPTGRRVLGAVVHGDVPYSRPGYSYLVVGDGPPVATPDPTGHVALAPLPASLTVRGVREPVVGDPPFALGGRGEYTVVIECEDDEREVLVFVGRKHAPRVLGALLPAGATRPVPTRRTTG</sequence>
<organism evidence="3 4">
    <name type="scientific">Streptomyces kunmingensis</name>
    <dbReference type="NCBI Taxonomy" id="68225"/>
    <lineage>
        <taxon>Bacteria</taxon>
        <taxon>Bacillati</taxon>
        <taxon>Actinomycetota</taxon>
        <taxon>Actinomycetes</taxon>
        <taxon>Kitasatosporales</taxon>
        <taxon>Streptomycetaceae</taxon>
        <taxon>Streptomyces</taxon>
    </lineage>
</organism>
<feature type="transmembrane region" description="Helical" evidence="2">
    <location>
        <begin position="28"/>
        <end position="50"/>
    </location>
</feature>
<comment type="caution">
    <text evidence="3">The sequence shown here is derived from an EMBL/GenBank/DDBJ whole genome shotgun (WGS) entry which is preliminary data.</text>
</comment>
<dbReference type="Proteomes" id="UP001352223">
    <property type="component" value="Unassembled WGS sequence"/>
</dbReference>
<feature type="transmembrane region" description="Helical" evidence="2">
    <location>
        <begin position="162"/>
        <end position="180"/>
    </location>
</feature>
<feature type="region of interest" description="Disordered" evidence="1">
    <location>
        <begin position="1"/>
        <end position="25"/>
    </location>
</feature>
<reference evidence="3 4" key="1">
    <citation type="submission" date="2022-10" db="EMBL/GenBank/DDBJ databases">
        <authorList>
            <person name="Xie J."/>
            <person name="Shen N."/>
        </authorList>
    </citation>
    <scope>NUCLEOTIDE SEQUENCE [LARGE SCALE GENOMIC DNA]</scope>
    <source>
        <strain evidence="3 4">DSM 41681</strain>
    </source>
</reference>
<evidence type="ECO:0000313" key="3">
    <source>
        <dbReference type="EMBL" id="MEB3964147.1"/>
    </source>
</evidence>
<dbReference type="EMBL" id="JAOZYB010000302">
    <property type="protein sequence ID" value="MEB3964147.1"/>
    <property type="molecule type" value="Genomic_DNA"/>
</dbReference>
<proteinExistence type="predicted"/>
<keyword evidence="2" id="KW-1133">Transmembrane helix</keyword>
<keyword evidence="4" id="KW-1185">Reference proteome</keyword>
<dbReference type="RefSeq" id="WP_324771859.1">
    <property type="nucleotide sequence ID" value="NZ_BAAATS010000018.1"/>
</dbReference>
<evidence type="ECO:0000256" key="1">
    <source>
        <dbReference type="SAM" id="MobiDB-lite"/>
    </source>
</evidence>